<dbReference type="RefSeq" id="WP_263608795.1">
    <property type="nucleotide sequence ID" value="NZ_JAOVQM010000007.1"/>
</dbReference>
<name>A0ABT2Y790_9MOLU</name>
<evidence type="ECO:0000259" key="2">
    <source>
        <dbReference type="Pfam" id="PF02627"/>
    </source>
</evidence>
<gene>
    <name evidence="3" type="ORF">N7548_07220</name>
</gene>
<keyword evidence="1" id="KW-0472">Membrane</keyword>
<comment type="caution">
    <text evidence="3">The sequence shown here is derived from an EMBL/GenBank/DDBJ whole genome shotgun (WGS) entry which is preliminary data.</text>
</comment>
<evidence type="ECO:0000313" key="3">
    <source>
        <dbReference type="EMBL" id="MCV2232606.1"/>
    </source>
</evidence>
<feature type="transmembrane region" description="Helical" evidence="1">
    <location>
        <begin position="127"/>
        <end position="148"/>
    </location>
</feature>
<reference evidence="3" key="1">
    <citation type="submission" date="2022-09" db="EMBL/GenBank/DDBJ databases">
        <title>Novel Mycoplasma species identified in domestic and wild animals.</title>
        <authorList>
            <person name="Volokhov D.V."/>
            <person name="Furtak V.A."/>
            <person name="Zagorodnyaya T.A."/>
        </authorList>
    </citation>
    <scope>NUCLEOTIDE SEQUENCE</scope>
    <source>
        <strain evidence="3">Oakley</strain>
    </source>
</reference>
<dbReference type="Proteomes" id="UP001177160">
    <property type="component" value="Unassembled WGS sequence"/>
</dbReference>
<dbReference type="Gene3D" id="1.20.1290.10">
    <property type="entry name" value="AhpD-like"/>
    <property type="match status" value="1"/>
</dbReference>
<feature type="transmembrane region" description="Helical" evidence="1">
    <location>
        <begin position="168"/>
        <end position="189"/>
    </location>
</feature>
<keyword evidence="4" id="KW-1185">Reference proteome</keyword>
<dbReference type="EMBL" id="JAOVQM010000007">
    <property type="protein sequence ID" value="MCV2232606.1"/>
    <property type="molecule type" value="Genomic_DNA"/>
</dbReference>
<dbReference type="NCBIfam" id="TIGR00778">
    <property type="entry name" value="ahpD_dom"/>
    <property type="match status" value="1"/>
</dbReference>
<protein>
    <submittedName>
        <fullName evidence="3">Carboxymuconolactone decarboxylase family protein</fullName>
    </submittedName>
</protein>
<sequence>MSFKEKRKFRLFEHLPIIVRAARSFLYLRLFKKKNGMNFKFKERIMLAVTEVNGCQMCSYVHTKLALSAGLSMDDIQELLSGELVGVPKDESLGVLFAKDYAFNKEKIDADFYQKLVDTYDVRKARAILGVVEMITMTNAMGLGLGYLKRTLSFKHVKGSNILNEVLIPLSTMVLFPLSLLLFLPYIPFYSARFKNIKK</sequence>
<proteinExistence type="predicted"/>
<dbReference type="SUPFAM" id="SSF69118">
    <property type="entry name" value="AhpD-like"/>
    <property type="match status" value="1"/>
</dbReference>
<dbReference type="InterPro" id="IPR029032">
    <property type="entry name" value="AhpD-like"/>
</dbReference>
<evidence type="ECO:0000256" key="1">
    <source>
        <dbReference type="SAM" id="Phobius"/>
    </source>
</evidence>
<dbReference type="InterPro" id="IPR004675">
    <property type="entry name" value="AhpD_core"/>
</dbReference>
<accession>A0ABT2Y790</accession>
<organism evidence="3 4">
    <name type="scientific">Paracholeplasma manati</name>
    <dbReference type="NCBI Taxonomy" id="591373"/>
    <lineage>
        <taxon>Bacteria</taxon>
        <taxon>Bacillati</taxon>
        <taxon>Mycoplasmatota</taxon>
        <taxon>Mollicutes</taxon>
        <taxon>Acholeplasmatales</taxon>
        <taxon>Acholeplasmataceae</taxon>
        <taxon>Paracholeplasma</taxon>
    </lineage>
</organism>
<feature type="domain" description="Carboxymuconolactone decarboxylase-like" evidence="2">
    <location>
        <begin position="32"/>
        <end position="81"/>
    </location>
</feature>
<dbReference type="InterPro" id="IPR003779">
    <property type="entry name" value="CMD-like"/>
</dbReference>
<evidence type="ECO:0000313" key="4">
    <source>
        <dbReference type="Proteomes" id="UP001177160"/>
    </source>
</evidence>
<dbReference type="Pfam" id="PF02627">
    <property type="entry name" value="CMD"/>
    <property type="match status" value="1"/>
</dbReference>
<keyword evidence="1" id="KW-0812">Transmembrane</keyword>
<keyword evidence="1" id="KW-1133">Transmembrane helix</keyword>